<reference evidence="2" key="1">
    <citation type="journal article" date="2020" name="Fungal Divers.">
        <title>Resolving the Mortierellaceae phylogeny through synthesis of multi-gene phylogenetics and phylogenomics.</title>
        <authorList>
            <person name="Vandepol N."/>
            <person name="Liber J."/>
            <person name="Desiro A."/>
            <person name="Na H."/>
            <person name="Kennedy M."/>
            <person name="Barry K."/>
            <person name="Grigoriev I.V."/>
            <person name="Miller A.N."/>
            <person name="O'Donnell K."/>
            <person name="Stajich J.E."/>
            <person name="Bonito G."/>
        </authorList>
    </citation>
    <scope>NUCLEOTIDE SEQUENCE</scope>
    <source>
        <strain evidence="2">MES-2147</strain>
    </source>
</reference>
<feature type="domain" description="Fatty acid synthase type I helical" evidence="1">
    <location>
        <begin position="2"/>
        <end position="117"/>
    </location>
</feature>
<dbReference type="AlphaFoldDB" id="A0A9P6IQ55"/>
<dbReference type="Pfam" id="PF18314">
    <property type="entry name" value="FAS_I_H"/>
    <property type="match status" value="1"/>
</dbReference>
<proteinExistence type="predicted"/>
<evidence type="ECO:0000313" key="2">
    <source>
        <dbReference type="EMBL" id="KAF9943764.1"/>
    </source>
</evidence>
<dbReference type="Gene3D" id="3.40.50.720">
    <property type="entry name" value="NAD(P)-binding Rossmann-like Domain"/>
    <property type="match status" value="1"/>
</dbReference>
<dbReference type="OrthoDB" id="4251012at2759"/>
<evidence type="ECO:0000313" key="3">
    <source>
        <dbReference type="Proteomes" id="UP000749646"/>
    </source>
</evidence>
<organism evidence="2 3">
    <name type="scientific">Modicella reniformis</name>
    <dbReference type="NCBI Taxonomy" id="1440133"/>
    <lineage>
        <taxon>Eukaryota</taxon>
        <taxon>Fungi</taxon>
        <taxon>Fungi incertae sedis</taxon>
        <taxon>Mucoromycota</taxon>
        <taxon>Mortierellomycotina</taxon>
        <taxon>Mortierellomycetes</taxon>
        <taxon>Mortierellales</taxon>
        <taxon>Mortierellaceae</taxon>
        <taxon>Modicella</taxon>
    </lineage>
</organism>
<dbReference type="Proteomes" id="UP000749646">
    <property type="component" value="Unassembled WGS sequence"/>
</dbReference>
<dbReference type="EMBL" id="JAAAHW010008871">
    <property type="protein sequence ID" value="KAF9943764.1"/>
    <property type="molecule type" value="Genomic_DNA"/>
</dbReference>
<feature type="non-terminal residue" evidence="2">
    <location>
        <position position="222"/>
    </location>
</feature>
<dbReference type="Gene3D" id="6.10.140.1390">
    <property type="match status" value="1"/>
</dbReference>
<keyword evidence="3" id="KW-1185">Reference proteome</keyword>
<evidence type="ECO:0000259" key="1">
    <source>
        <dbReference type="Pfam" id="PF18314"/>
    </source>
</evidence>
<dbReference type="InterPro" id="IPR041550">
    <property type="entry name" value="FASI_helical"/>
</dbReference>
<comment type="caution">
    <text evidence="2">The sequence shown here is derived from an EMBL/GenBank/DDBJ whole genome shotgun (WGS) entry which is preliminary data.</text>
</comment>
<sequence length="222" mass="25289">MYDIIFGRLTVVDREVMAQCIHVMNRANPQLLQFMIYYIDNTAADRGKTYALAKEFGNMLIQNCREVLEAAPVYKDVGVPSGPSTSIDNKGNILYEEVQRAGVRKLDHYVKDMAAGGKMSEYSNRQKVQKNLAQIYKIIKAQNTMKASSKLAIKSLYGEVIHSINMSNSIIREERNRRTSRARRPSVNITSDRPKIAKKETIPFLHLKKKNPMSEGGWEFSQ</sequence>
<name>A0A9P6IQ55_9FUNG</name>
<protein>
    <submittedName>
        <fullName evidence="2">3-oxoacyl-[acyl-carrier-protein] synthase</fullName>
    </submittedName>
</protein>
<gene>
    <name evidence="2" type="primary">FAS2_1</name>
    <name evidence="2" type="ORF">BGZ65_000336</name>
</gene>
<accession>A0A9P6IQ55</accession>